<evidence type="ECO:0000313" key="2">
    <source>
        <dbReference type="EMBL" id="MFB9325485.1"/>
    </source>
</evidence>
<protein>
    <recommendedName>
        <fullName evidence="4">Spore coat protein</fullName>
    </recommendedName>
</protein>
<comment type="caution">
    <text evidence="2">The sequence shown here is derived from an EMBL/GenBank/DDBJ whole genome shotgun (WGS) entry which is preliminary data.</text>
</comment>
<dbReference type="RefSeq" id="WP_377491405.1">
    <property type="nucleotide sequence ID" value="NZ_JBHMDO010000010.1"/>
</dbReference>
<feature type="region of interest" description="Disordered" evidence="1">
    <location>
        <begin position="1"/>
        <end position="23"/>
    </location>
</feature>
<feature type="compositionally biased region" description="Low complexity" evidence="1">
    <location>
        <begin position="10"/>
        <end position="23"/>
    </location>
</feature>
<gene>
    <name evidence="2" type="ORF">ACFFSY_06070</name>
</gene>
<evidence type="ECO:0000256" key="1">
    <source>
        <dbReference type="SAM" id="MobiDB-lite"/>
    </source>
</evidence>
<keyword evidence="3" id="KW-1185">Reference proteome</keyword>
<reference evidence="2 3" key="1">
    <citation type="submission" date="2024-09" db="EMBL/GenBank/DDBJ databases">
        <authorList>
            <person name="Sun Q."/>
            <person name="Mori K."/>
        </authorList>
    </citation>
    <scope>NUCLEOTIDE SEQUENCE [LARGE SCALE GENOMIC DNA]</scope>
    <source>
        <strain evidence="2 3">TISTR 2452</strain>
    </source>
</reference>
<evidence type="ECO:0000313" key="3">
    <source>
        <dbReference type="Proteomes" id="UP001589747"/>
    </source>
</evidence>
<sequence length="168" mass="18418">MENTVNSPEAAAPAAPMTKMPTMPIAKAPTAPITKAPTAPIAKVPTAPIMPPVMPPVMPPAVQAPAPVAPTKPMEMHEMKHFCKSHMHRYVLVHTKDGFCVDGFVEHIDDEVVCIAVIHGGGMDPRAFLPGFGFPPLYPYPFFPRRRFYRQVFPLAALLGLSLLPFYY</sequence>
<evidence type="ECO:0008006" key="4">
    <source>
        <dbReference type="Google" id="ProtNLM"/>
    </source>
</evidence>
<proteinExistence type="predicted"/>
<organism evidence="2 3">
    <name type="scientific">Paenibacillus aurantiacus</name>
    <dbReference type="NCBI Taxonomy" id="1936118"/>
    <lineage>
        <taxon>Bacteria</taxon>
        <taxon>Bacillati</taxon>
        <taxon>Bacillota</taxon>
        <taxon>Bacilli</taxon>
        <taxon>Bacillales</taxon>
        <taxon>Paenibacillaceae</taxon>
        <taxon>Paenibacillus</taxon>
    </lineage>
</organism>
<dbReference type="Proteomes" id="UP001589747">
    <property type="component" value="Unassembled WGS sequence"/>
</dbReference>
<dbReference type="EMBL" id="JBHMDO010000010">
    <property type="protein sequence ID" value="MFB9325485.1"/>
    <property type="molecule type" value="Genomic_DNA"/>
</dbReference>
<accession>A0ABV5KKQ7</accession>
<name>A0ABV5KKQ7_9BACL</name>